<dbReference type="InterPro" id="IPR017476">
    <property type="entry name" value="UDP-Glc/GDP-Man"/>
</dbReference>
<feature type="active site" description="Nucleophile" evidence="9">
    <location>
        <position position="274"/>
    </location>
</feature>
<organism evidence="13 14">
    <name type="scientific">Burkholderia latens</name>
    <dbReference type="NCBI Taxonomy" id="488446"/>
    <lineage>
        <taxon>Bacteria</taxon>
        <taxon>Pseudomonadati</taxon>
        <taxon>Pseudomonadota</taxon>
        <taxon>Betaproteobacteria</taxon>
        <taxon>Burkholderiales</taxon>
        <taxon>Burkholderiaceae</taxon>
        <taxon>Burkholderia</taxon>
        <taxon>Burkholderia cepacia complex</taxon>
    </lineage>
</organism>
<dbReference type="InterPro" id="IPR014027">
    <property type="entry name" value="UDP-Glc/GDP-Man_DH_C"/>
</dbReference>
<dbReference type="GO" id="GO:0003979">
    <property type="term" value="F:UDP-glucose 6-dehydrogenase activity"/>
    <property type="evidence" value="ECO:0007669"/>
    <property type="project" value="UniProtKB-EC"/>
</dbReference>
<feature type="binding site" evidence="10">
    <location>
        <position position="218"/>
    </location>
    <ligand>
        <name>substrate</name>
    </ligand>
</feature>
<feature type="binding site" evidence="10">
    <location>
        <position position="335"/>
    </location>
    <ligand>
        <name>substrate</name>
    </ligand>
</feature>
<dbReference type="Gene3D" id="3.40.50.720">
    <property type="entry name" value="NAD(P)-binding Rossmann-like Domain"/>
    <property type="match status" value="2"/>
</dbReference>
<evidence type="ECO:0000313" key="14">
    <source>
        <dbReference type="Proteomes" id="UP000056450"/>
    </source>
</evidence>
<evidence type="ECO:0000256" key="3">
    <source>
        <dbReference type="ARBA" id="ARBA00012954"/>
    </source>
</evidence>
<feature type="binding site" evidence="11">
    <location>
        <position position="86"/>
    </location>
    <ligand>
        <name>NAD(+)</name>
        <dbReference type="ChEBI" id="CHEBI:57540"/>
    </ligand>
</feature>
<gene>
    <name evidence="13" type="ORF">WI41_04910</name>
</gene>
<dbReference type="GO" id="GO:0000271">
    <property type="term" value="P:polysaccharide biosynthetic process"/>
    <property type="evidence" value="ECO:0007669"/>
    <property type="project" value="InterPro"/>
</dbReference>
<evidence type="ECO:0000256" key="8">
    <source>
        <dbReference type="PIRNR" id="PIRNR000124"/>
    </source>
</evidence>
<evidence type="ECO:0000256" key="4">
    <source>
        <dbReference type="ARBA" id="ARBA00015132"/>
    </source>
</evidence>
<dbReference type="Pfam" id="PF00984">
    <property type="entry name" value="UDPG_MGDP_dh"/>
    <property type="match status" value="1"/>
</dbReference>
<comment type="similarity">
    <text evidence="2 8">Belongs to the UDP-glucose/GDP-mannose dehydrogenase family.</text>
</comment>
<dbReference type="EMBL" id="LOTQ01000001">
    <property type="protein sequence ID" value="KVA12798.1"/>
    <property type="molecule type" value="Genomic_DNA"/>
</dbReference>
<evidence type="ECO:0000313" key="13">
    <source>
        <dbReference type="EMBL" id="KVA12798.1"/>
    </source>
</evidence>
<proteinExistence type="inferred from homology"/>
<keyword evidence="6 8" id="KW-0520">NAD</keyword>
<dbReference type="EC" id="1.1.1.22" evidence="3 8"/>
<feature type="binding site" evidence="11">
    <location>
        <position position="30"/>
    </location>
    <ligand>
        <name>NAD(+)</name>
        <dbReference type="ChEBI" id="CHEBI:57540"/>
    </ligand>
</feature>
<feature type="binding site" evidence="11">
    <location>
        <position position="162"/>
    </location>
    <ligand>
        <name>NAD(+)</name>
        <dbReference type="ChEBI" id="CHEBI:57540"/>
    </ligand>
</feature>
<evidence type="ECO:0000256" key="10">
    <source>
        <dbReference type="PIRSR" id="PIRSR500134-2"/>
    </source>
</evidence>
<dbReference type="Gene3D" id="1.20.5.100">
    <property type="entry name" value="Cytochrome c1, transmembrane anchor, C-terminal"/>
    <property type="match status" value="1"/>
</dbReference>
<feature type="domain" description="UDP-glucose/GDP-mannose dehydrogenase C-terminal" evidence="12">
    <location>
        <begin position="328"/>
        <end position="440"/>
    </location>
</feature>
<dbReference type="PROSITE" id="PS51257">
    <property type="entry name" value="PROKAR_LIPOPROTEIN"/>
    <property type="match status" value="1"/>
</dbReference>
<dbReference type="GO" id="GO:0051287">
    <property type="term" value="F:NAD binding"/>
    <property type="evidence" value="ECO:0007669"/>
    <property type="project" value="InterPro"/>
</dbReference>
<dbReference type="SUPFAM" id="SSF48179">
    <property type="entry name" value="6-phosphogluconate dehydrogenase C-terminal domain-like"/>
    <property type="match status" value="1"/>
</dbReference>
<feature type="binding site" evidence="10">
    <location>
        <position position="271"/>
    </location>
    <ligand>
        <name>substrate</name>
    </ligand>
</feature>
<keyword evidence="5 8" id="KW-0560">Oxidoreductase</keyword>
<dbReference type="InterPro" id="IPR036291">
    <property type="entry name" value="NAD(P)-bd_dom_sf"/>
</dbReference>
<comment type="caution">
    <text evidence="13">The sequence shown here is derived from an EMBL/GenBank/DDBJ whole genome shotgun (WGS) entry which is preliminary data.</text>
</comment>
<comment type="catalytic activity">
    <reaction evidence="7 8">
        <text>UDP-alpha-D-glucose + 2 NAD(+) + H2O = UDP-alpha-D-glucuronate + 2 NADH + 3 H(+)</text>
        <dbReference type="Rhea" id="RHEA:23596"/>
        <dbReference type="ChEBI" id="CHEBI:15377"/>
        <dbReference type="ChEBI" id="CHEBI:15378"/>
        <dbReference type="ChEBI" id="CHEBI:57540"/>
        <dbReference type="ChEBI" id="CHEBI:57945"/>
        <dbReference type="ChEBI" id="CHEBI:58052"/>
        <dbReference type="ChEBI" id="CHEBI:58885"/>
        <dbReference type="EC" id="1.1.1.22"/>
    </reaction>
</comment>
<dbReference type="PANTHER" id="PTHR43750:SF3">
    <property type="entry name" value="UDP-GLUCOSE 6-DEHYDROGENASE TUAD"/>
    <property type="match status" value="1"/>
</dbReference>
<name>A0AAP1C9M7_9BURK</name>
<dbReference type="PANTHER" id="PTHR43750">
    <property type="entry name" value="UDP-GLUCOSE 6-DEHYDROGENASE TUAD"/>
    <property type="match status" value="1"/>
</dbReference>
<dbReference type="PIRSF" id="PIRSF500134">
    <property type="entry name" value="UDPglc_DH_bac"/>
    <property type="match status" value="1"/>
</dbReference>
<dbReference type="Pfam" id="PF03720">
    <property type="entry name" value="UDPG_MGDP_dh_C"/>
    <property type="match status" value="1"/>
</dbReference>
<evidence type="ECO:0000256" key="9">
    <source>
        <dbReference type="PIRSR" id="PIRSR500134-1"/>
    </source>
</evidence>
<feature type="binding site" evidence="11">
    <location>
        <position position="277"/>
    </location>
    <ligand>
        <name>NAD(+)</name>
        <dbReference type="ChEBI" id="CHEBI:57540"/>
    </ligand>
</feature>
<dbReference type="InterPro" id="IPR028357">
    <property type="entry name" value="UDPglc_DH_bac"/>
</dbReference>
<sequence length="466" mass="50851">MKITIIGTGYVGLVTGSCLAEIGHDVFCLDVDPRKIDILNNGGMPIHEPGLLDIIARNRAAGRLRFSTDIEASVAHGEIQFIAVGTPPDEDGSADLQYVLEAARNIGRHMTGFKVIVDKSTVPVGTAQRVRSVVDEALGARGLAGSVAHRFSVVSNPEFLKEGAAVEDFMRPDRIIIGVDDDETGTIAREKMKKLYAPFNRNHERTIYMDVRSAEFAKYAANAMLATRISFMNEMSNLADKVGADIEAVRRGIGSDPRIGYHFLYAGVGYGGSCFPKDVQALIRTAGENGQPLRILEAVEAANSAQKDVLIGKIEQRFGADLTGREFAVWGLAFKPNTDDMREAPSRRLIGALLERGATVRAYDPVAIDEARRVFSIDLGDGSDALARLHFVDTQDAAVTAADALVIVTEWKEFRSPDFTRLKAELKAPVIFDGRNLYEPDAMAELGIDYYAIGRPHVDPQSLSRR</sequence>
<dbReference type="InterPro" id="IPR014026">
    <property type="entry name" value="UDP-Glc/GDP-Man_DH_dimer"/>
</dbReference>
<accession>A0AAP1C9M7</accession>
<dbReference type="InterPro" id="IPR008927">
    <property type="entry name" value="6-PGluconate_DH-like_C_sf"/>
</dbReference>
<feature type="binding site" evidence="10">
    <location>
        <begin position="159"/>
        <end position="162"/>
    </location>
    <ligand>
        <name>substrate</name>
    </ligand>
</feature>
<evidence type="ECO:0000256" key="11">
    <source>
        <dbReference type="PIRSR" id="PIRSR500134-3"/>
    </source>
</evidence>
<evidence type="ECO:0000256" key="7">
    <source>
        <dbReference type="ARBA" id="ARBA00047473"/>
    </source>
</evidence>
<evidence type="ECO:0000256" key="1">
    <source>
        <dbReference type="ARBA" id="ARBA00004701"/>
    </source>
</evidence>
<dbReference type="RefSeq" id="WP_040143698.1">
    <property type="nucleotide sequence ID" value="NZ_CBCPGW010000011.1"/>
</dbReference>
<feature type="binding site" evidence="10">
    <location>
        <begin position="263"/>
        <end position="267"/>
    </location>
    <ligand>
        <name>substrate</name>
    </ligand>
</feature>
<feature type="binding site" evidence="11">
    <location>
        <position position="121"/>
    </location>
    <ligand>
        <name>NAD(+)</name>
        <dbReference type="ChEBI" id="CHEBI:57540"/>
    </ligand>
</feature>
<dbReference type="SUPFAM" id="SSF51735">
    <property type="entry name" value="NAD(P)-binding Rossmann-fold domains"/>
    <property type="match status" value="1"/>
</dbReference>
<comment type="pathway">
    <text evidence="1">Nucleotide-sugar biosynthesis; UDP-alpha-D-glucuronate biosynthesis; UDP-alpha-D-glucuronate from UDP-alpha-D-glucose: step 1/1.</text>
</comment>
<feature type="binding site" evidence="11">
    <location>
        <position position="35"/>
    </location>
    <ligand>
        <name>NAD(+)</name>
        <dbReference type="ChEBI" id="CHEBI:57540"/>
    </ligand>
</feature>
<evidence type="ECO:0000259" key="12">
    <source>
        <dbReference type="SMART" id="SM00984"/>
    </source>
</evidence>
<dbReference type="InterPro" id="IPR036220">
    <property type="entry name" value="UDP-Glc/GDP-Man_DH_C_sf"/>
</dbReference>
<dbReference type="AlphaFoldDB" id="A0AAP1C9M7"/>
<evidence type="ECO:0000256" key="2">
    <source>
        <dbReference type="ARBA" id="ARBA00006601"/>
    </source>
</evidence>
<protein>
    <recommendedName>
        <fullName evidence="4 8">UDP-glucose 6-dehydrogenase</fullName>
        <ecNumber evidence="3 8">1.1.1.22</ecNumber>
    </recommendedName>
</protein>
<dbReference type="SMART" id="SM00984">
    <property type="entry name" value="UDPG_MGDP_dh_C"/>
    <property type="match status" value="1"/>
</dbReference>
<dbReference type="NCBIfam" id="TIGR03026">
    <property type="entry name" value="NDP-sugDHase"/>
    <property type="match status" value="1"/>
</dbReference>
<dbReference type="PIRSF" id="PIRSF000124">
    <property type="entry name" value="UDPglc_GDPman_dh"/>
    <property type="match status" value="1"/>
</dbReference>
<dbReference type="Proteomes" id="UP000056450">
    <property type="component" value="Unassembled WGS sequence"/>
</dbReference>
<reference evidence="13 14" key="1">
    <citation type="submission" date="2015-11" db="EMBL/GenBank/DDBJ databases">
        <title>Expanding the genomic diversity of Burkholderia species for the development of highly accurate diagnostics.</title>
        <authorList>
            <person name="Sahl J."/>
            <person name="Keim P."/>
            <person name="Wagner D."/>
        </authorList>
    </citation>
    <scope>NUCLEOTIDE SEQUENCE [LARGE SCALE GENOMIC DNA]</scope>
    <source>
        <strain evidence="13 14">RF32-BP12</strain>
    </source>
</reference>
<dbReference type="SUPFAM" id="SSF52413">
    <property type="entry name" value="UDP-glucose/GDP-mannose dehydrogenase C-terminal domain"/>
    <property type="match status" value="1"/>
</dbReference>
<dbReference type="Pfam" id="PF03721">
    <property type="entry name" value="UDPG_MGDP_dh_N"/>
    <property type="match status" value="1"/>
</dbReference>
<dbReference type="InterPro" id="IPR001732">
    <property type="entry name" value="UDP-Glc/GDP-Man_DH_N"/>
</dbReference>
<feature type="binding site" evidence="11">
    <location>
        <position position="342"/>
    </location>
    <ligand>
        <name>NAD(+)</name>
        <dbReference type="ChEBI" id="CHEBI:57540"/>
    </ligand>
</feature>
<evidence type="ECO:0000256" key="5">
    <source>
        <dbReference type="ARBA" id="ARBA00023002"/>
    </source>
</evidence>
<evidence type="ECO:0000256" key="6">
    <source>
        <dbReference type="ARBA" id="ARBA00023027"/>
    </source>
</evidence>